<sequence length="192" mass="20255">ESHLPVGANFDRVVGGISDAARATSDVEQEDRMVLDRQIAAVDEERRAVRGEAIAPDRIFRVGAVEPDRGGSARCKKANPRDGGQRGAGQEGQRFAVRRCGDGTDVASADCQGRDGAVVEHQIKLSLEHKGQPALAQPGQLGNALGLAAGATVTQMGEATTHPRVAIPDPDIAKRMPSVIPQECQALAVRRP</sequence>
<organism evidence="2 3">
    <name type="scientific">Parastrongyloides trichosuri</name>
    <name type="common">Possum-specific nematode worm</name>
    <dbReference type="NCBI Taxonomy" id="131310"/>
    <lineage>
        <taxon>Eukaryota</taxon>
        <taxon>Metazoa</taxon>
        <taxon>Ecdysozoa</taxon>
        <taxon>Nematoda</taxon>
        <taxon>Chromadorea</taxon>
        <taxon>Rhabditida</taxon>
        <taxon>Tylenchina</taxon>
        <taxon>Panagrolaimomorpha</taxon>
        <taxon>Strongyloidoidea</taxon>
        <taxon>Strongyloididae</taxon>
        <taxon>Parastrongyloides</taxon>
    </lineage>
</organism>
<evidence type="ECO:0000256" key="1">
    <source>
        <dbReference type="SAM" id="MobiDB-lite"/>
    </source>
</evidence>
<protein>
    <submittedName>
        <fullName evidence="3">ABC transporter ATP-binding protein</fullName>
    </submittedName>
</protein>
<name>A0A0N4Z8C1_PARTI</name>
<keyword evidence="2" id="KW-1185">Reference proteome</keyword>
<evidence type="ECO:0000313" key="3">
    <source>
        <dbReference type="WBParaSite" id="PTRK_0000352000.1"/>
    </source>
</evidence>
<evidence type="ECO:0000313" key="2">
    <source>
        <dbReference type="Proteomes" id="UP000038045"/>
    </source>
</evidence>
<feature type="region of interest" description="Disordered" evidence="1">
    <location>
        <begin position="68"/>
        <end position="93"/>
    </location>
</feature>
<reference evidence="3" key="1">
    <citation type="submission" date="2017-02" db="UniProtKB">
        <authorList>
            <consortium name="WormBaseParasite"/>
        </authorList>
    </citation>
    <scope>IDENTIFICATION</scope>
</reference>
<dbReference type="AlphaFoldDB" id="A0A0N4Z8C1"/>
<proteinExistence type="predicted"/>
<dbReference type="Proteomes" id="UP000038045">
    <property type="component" value="Unplaced"/>
</dbReference>
<accession>A0A0N4Z8C1</accession>
<dbReference type="WBParaSite" id="PTRK_0000352000.1">
    <property type="protein sequence ID" value="PTRK_0000352000.1"/>
    <property type="gene ID" value="PTRK_0000352000"/>
</dbReference>